<reference evidence="1 3" key="1">
    <citation type="submission" date="2021-03" db="EMBL/GenBank/DDBJ databases">
        <title>Draft genome and methylome analysis of Thiotrix fructosivoruns ATCC 49748.</title>
        <authorList>
            <person name="Fomenkov A."/>
            <person name="Grabovich M.Y."/>
            <person name="Roberts R.J."/>
        </authorList>
    </citation>
    <scope>NUCLEOTIDE SEQUENCE [LARGE SCALE GENOMIC DNA]</scope>
    <source>
        <strain evidence="1 3">ATCC 49748</strain>
    </source>
</reference>
<evidence type="ECO:0000313" key="3">
    <source>
        <dbReference type="Proteomes" id="UP000664466"/>
    </source>
</evidence>
<organism evidence="2">
    <name type="scientific">Thiothrix fructosivorans</name>
    <dbReference type="NCBI Taxonomy" id="111770"/>
    <lineage>
        <taxon>Bacteria</taxon>
        <taxon>Pseudomonadati</taxon>
        <taxon>Pseudomonadota</taxon>
        <taxon>Gammaproteobacteria</taxon>
        <taxon>Thiotrichales</taxon>
        <taxon>Thiotrichaceae</taxon>
        <taxon>Thiothrix</taxon>
    </lineage>
</organism>
<evidence type="ECO:0000313" key="1">
    <source>
        <dbReference type="EMBL" id="MBO0615235.1"/>
    </source>
</evidence>
<reference evidence="2" key="2">
    <citation type="submission" date="2021-04" db="EMBL/GenBank/DDBJ databases">
        <title>Complete Genome and methylome analysis of Thiothrix fructosivorans ATCC 49748.</title>
        <authorList>
            <person name="Fomenkov A."/>
            <person name="Sun L."/>
            <person name="Vincze T."/>
            <person name="Grabovich M.Y."/>
            <person name="Roberts R.J."/>
        </authorList>
    </citation>
    <scope>NUCLEOTIDE SEQUENCE</scope>
    <source>
        <strain evidence="2">ATCC 49748</strain>
    </source>
</reference>
<dbReference type="RefSeq" id="WP_207252958.1">
    <property type="nucleotide sequence ID" value="NZ_JAFMPM010000008.1"/>
</dbReference>
<accession>A0A8B0SHT7</accession>
<name>A0A8B0SHT7_9GAMM</name>
<keyword evidence="3" id="KW-1185">Reference proteome</keyword>
<evidence type="ECO:0000313" key="2">
    <source>
        <dbReference type="EMBL" id="QTX10020.1"/>
    </source>
</evidence>
<sequence>MFPVAFVVGAAVGATSTYVYKDEPAKQWVQDTSKKLKEAAVSFMDSMKKKPEEPAEASVEAAATAQTVEGTVVVDKMEEATKS</sequence>
<protein>
    <submittedName>
        <fullName evidence="2">Uncharacterized protein</fullName>
    </submittedName>
</protein>
<dbReference type="AlphaFoldDB" id="A0A8B0SHT7"/>
<dbReference type="Proteomes" id="UP000664466">
    <property type="component" value="Unassembled WGS sequence"/>
</dbReference>
<dbReference type="EMBL" id="CP072748">
    <property type="protein sequence ID" value="QTX10020.1"/>
    <property type="molecule type" value="Genomic_DNA"/>
</dbReference>
<proteinExistence type="predicted"/>
<dbReference type="EMBL" id="JAFMPM010000008">
    <property type="protein sequence ID" value="MBO0615235.1"/>
    <property type="molecule type" value="Genomic_DNA"/>
</dbReference>
<gene>
    <name evidence="2" type="ORF">J1836_015645</name>
    <name evidence="1" type="ORF">J1836_20260</name>
</gene>